<organism evidence="1 2">
    <name type="scientific">Mauremys mutica</name>
    <name type="common">yellowpond turtle</name>
    <dbReference type="NCBI Taxonomy" id="74926"/>
    <lineage>
        <taxon>Eukaryota</taxon>
        <taxon>Metazoa</taxon>
        <taxon>Chordata</taxon>
        <taxon>Craniata</taxon>
        <taxon>Vertebrata</taxon>
        <taxon>Euteleostomi</taxon>
        <taxon>Archelosauria</taxon>
        <taxon>Testudinata</taxon>
        <taxon>Testudines</taxon>
        <taxon>Cryptodira</taxon>
        <taxon>Durocryptodira</taxon>
        <taxon>Testudinoidea</taxon>
        <taxon>Geoemydidae</taxon>
        <taxon>Geoemydinae</taxon>
        <taxon>Mauremys</taxon>
    </lineage>
</organism>
<dbReference type="Proteomes" id="UP000827986">
    <property type="component" value="Unassembled WGS sequence"/>
</dbReference>
<sequence length="110" mass="12123">MAVNILKAHQRRRNNVGHLQALPSKRLSSNSLYQIDFVGGRVNCKQKTAVSCSVLLGISPRRALDTEYWERESLFKHIRKEMPATRLLSAAAAAGKSGEQQPSTCCLISG</sequence>
<evidence type="ECO:0000313" key="1">
    <source>
        <dbReference type="EMBL" id="KAH1166896.1"/>
    </source>
</evidence>
<gene>
    <name evidence="1" type="ORF">KIL84_016068</name>
</gene>
<dbReference type="AlphaFoldDB" id="A0A9D3WS01"/>
<reference evidence="1" key="1">
    <citation type="submission" date="2021-09" db="EMBL/GenBank/DDBJ databases">
        <title>The genome of Mauremys mutica provides insights into the evolution of semi-aquatic lifestyle.</title>
        <authorList>
            <person name="Gong S."/>
            <person name="Gao Y."/>
        </authorList>
    </citation>
    <scope>NUCLEOTIDE SEQUENCE</scope>
    <source>
        <strain evidence="1">MM-2020</strain>
        <tissue evidence="1">Muscle</tissue>
    </source>
</reference>
<keyword evidence="2" id="KW-1185">Reference proteome</keyword>
<evidence type="ECO:0000313" key="2">
    <source>
        <dbReference type="Proteomes" id="UP000827986"/>
    </source>
</evidence>
<proteinExistence type="predicted"/>
<protein>
    <submittedName>
        <fullName evidence="1">Uncharacterized protein</fullName>
    </submittedName>
</protein>
<comment type="caution">
    <text evidence="1">The sequence shown here is derived from an EMBL/GenBank/DDBJ whole genome shotgun (WGS) entry which is preliminary data.</text>
</comment>
<accession>A0A9D3WS01</accession>
<name>A0A9D3WS01_9SAUR</name>
<dbReference type="EMBL" id="JAHDVG010000487">
    <property type="protein sequence ID" value="KAH1166896.1"/>
    <property type="molecule type" value="Genomic_DNA"/>
</dbReference>